<name>A0A0N1EJF5_9HELI</name>
<dbReference type="AlphaFoldDB" id="A0A0N1EJF5"/>
<evidence type="ECO:0000313" key="2">
    <source>
        <dbReference type="EMBL" id="KPH54794.1"/>
    </source>
</evidence>
<sequence>MKDWFVPSISFGLFIYFMLFVILYTIKIGGSDVPLYNTDGYIAPPKTDTEKFLQDISKSIKKAL</sequence>
<evidence type="ECO:0000313" key="3">
    <source>
        <dbReference type="Proteomes" id="UP000037997"/>
    </source>
</evidence>
<dbReference type="EMBL" id="JNOC01000080">
    <property type="protein sequence ID" value="KPH54794.1"/>
    <property type="molecule type" value="Genomic_DNA"/>
</dbReference>
<protein>
    <submittedName>
        <fullName evidence="2">Uncharacterized protein</fullName>
    </submittedName>
</protein>
<evidence type="ECO:0000256" key="1">
    <source>
        <dbReference type="SAM" id="Phobius"/>
    </source>
</evidence>
<dbReference type="Proteomes" id="UP000037997">
    <property type="component" value="Unassembled WGS sequence"/>
</dbReference>
<keyword evidence="1" id="KW-0472">Membrane</keyword>
<dbReference type="RefSeq" id="WP_054198620.1">
    <property type="nucleotide sequence ID" value="NZ_JNOC01000080.1"/>
</dbReference>
<dbReference type="STRING" id="35818.HPU229336_06575"/>
<reference evidence="2 3" key="1">
    <citation type="submission" date="2014-06" db="EMBL/GenBank/DDBJ databases">
        <title>Helicobacter pullorum isolates in fresh chicken meat - phenotypic and genotypic features.</title>
        <authorList>
            <person name="Borges V."/>
            <person name="Santos A."/>
            <person name="Correia C.B."/>
            <person name="Saraiva M."/>
            <person name="Menard A."/>
            <person name="Vieira L."/>
            <person name="Sampaio D.A."/>
            <person name="Gomes J.P."/>
            <person name="Oleastro M."/>
        </authorList>
    </citation>
    <scope>NUCLEOTIDE SEQUENCE [LARGE SCALE GENOMIC DNA]</scope>
    <source>
        <strain evidence="2 3">229334/12</strain>
    </source>
</reference>
<comment type="caution">
    <text evidence="2">The sequence shown here is derived from an EMBL/GenBank/DDBJ whole genome shotgun (WGS) entry which is preliminary data.</text>
</comment>
<keyword evidence="1" id="KW-1133">Transmembrane helix</keyword>
<dbReference type="PATRIC" id="fig|35818.11.peg.2378"/>
<keyword evidence="1" id="KW-0812">Transmembrane</keyword>
<organism evidence="2 3">
    <name type="scientific">Helicobacter pullorum</name>
    <dbReference type="NCBI Taxonomy" id="35818"/>
    <lineage>
        <taxon>Bacteria</taxon>
        <taxon>Pseudomonadati</taxon>
        <taxon>Campylobacterota</taxon>
        <taxon>Epsilonproteobacteria</taxon>
        <taxon>Campylobacterales</taxon>
        <taxon>Helicobacteraceae</taxon>
        <taxon>Helicobacter</taxon>
    </lineage>
</organism>
<feature type="transmembrane region" description="Helical" evidence="1">
    <location>
        <begin position="6"/>
        <end position="26"/>
    </location>
</feature>
<accession>A0A0N1EJF5</accession>
<proteinExistence type="predicted"/>
<gene>
    <name evidence="2" type="ORF">HPU229334_12015</name>
</gene>